<feature type="transmembrane region" description="Helical" evidence="1">
    <location>
        <begin position="81"/>
        <end position="102"/>
    </location>
</feature>
<comment type="caution">
    <text evidence="2">The sequence shown here is derived from an EMBL/GenBank/DDBJ whole genome shotgun (WGS) entry which is preliminary data.</text>
</comment>
<evidence type="ECO:0000313" key="3">
    <source>
        <dbReference type="Proteomes" id="UP001501645"/>
    </source>
</evidence>
<proteinExistence type="predicted"/>
<evidence type="ECO:0000313" key="2">
    <source>
        <dbReference type="EMBL" id="GAA4765206.1"/>
    </source>
</evidence>
<keyword evidence="1" id="KW-0472">Membrane</keyword>
<evidence type="ECO:0000256" key="1">
    <source>
        <dbReference type="SAM" id="Phobius"/>
    </source>
</evidence>
<reference evidence="3" key="1">
    <citation type="journal article" date="2019" name="Int. J. Syst. Evol. Microbiol.">
        <title>The Global Catalogue of Microorganisms (GCM) 10K type strain sequencing project: providing services to taxonomists for standard genome sequencing and annotation.</title>
        <authorList>
            <consortium name="The Broad Institute Genomics Platform"/>
            <consortium name="The Broad Institute Genome Sequencing Center for Infectious Disease"/>
            <person name="Wu L."/>
            <person name="Ma J."/>
        </authorList>
    </citation>
    <scope>NUCLEOTIDE SEQUENCE [LARGE SCALE GENOMIC DNA]</scope>
    <source>
        <strain evidence="3">JCM 18537</strain>
    </source>
</reference>
<dbReference type="Proteomes" id="UP001501645">
    <property type="component" value="Unassembled WGS sequence"/>
</dbReference>
<dbReference type="EMBL" id="BAABKO010000001">
    <property type="protein sequence ID" value="GAA4765206.1"/>
    <property type="molecule type" value="Genomic_DNA"/>
</dbReference>
<sequence>MMLRWWPALSSWGAGLILFSVSAQSSLPVGIPAAALAIAAFGWGMAALRRDALPLPRVALAVAMGVLIAGVALVMAGGIGWLGWLALSALVLIVAASAAVVLRRRSEDAAAPRRTHGSSGTVALVTGALLVAAVTTPALAASEAGELAVPHGELHGVHTH</sequence>
<keyword evidence="1" id="KW-1133">Transmembrane helix</keyword>
<organism evidence="2 3">
    <name type="scientific">Microbacterium gilvum</name>
    <dbReference type="NCBI Taxonomy" id="1336204"/>
    <lineage>
        <taxon>Bacteria</taxon>
        <taxon>Bacillati</taxon>
        <taxon>Actinomycetota</taxon>
        <taxon>Actinomycetes</taxon>
        <taxon>Micrococcales</taxon>
        <taxon>Microbacteriaceae</taxon>
        <taxon>Microbacterium</taxon>
    </lineage>
</organism>
<keyword evidence="1" id="KW-0812">Transmembrane</keyword>
<name>A0ABP8ZST1_9MICO</name>
<protein>
    <submittedName>
        <fullName evidence="2">Uncharacterized protein</fullName>
    </submittedName>
</protein>
<feature type="transmembrane region" description="Helical" evidence="1">
    <location>
        <begin position="33"/>
        <end position="48"/>
    </location>
</feature>
<accession>A0ABP8ZST1</accession>
<gene>
    <name evidence="2" type="ORF">GCM10023351_05110</name>
</gene>
<keyword evidence="3" id="KW-1185">Reference proteome</keyword>
<feature type="transmembrane region" description="Helical" evidence="1">
    <location>
        <begin position="55"/>
        <end position="75"/>
    </location>
</feature>
<feature type="transmembrane region" description="Helical" evidence="1">
    <location>
        <begin position="122"/>
        <end position="140"/>
    </location>
</feature>